<proteinExistence type="predicted"/>
<sequence>MVYFKWFTGYNTGH</sequence>
<reference evidence="1" key="1">
    <citation type="submission" date="2014-11" db="EMBL/GenBank/DDBJ databases">
        <authorList>
            <person name="Amaro Gonzalez C."/>
        </authorList>
    </citation>
    <scope>NUCLEOTIDE SEQUENCE</scope>
</reference>
<organism evidence="1">
    <name type="scientific">Anguilla anguilla</name>
    <name type="common">European freshwater eel</name>
    <name type="synonym">Muraena anguilla</name>
    <dbReference type="NCBI Taxonomy" id="7936"/>
    <lineage>
        <taxon>Eukaryota</taxon>
        <taxon>Metazoa</taxon>
        <taxon>Chordata</taxon>
        <taxon>Craniata</taxon>
        <taxon>Vertebrata</taxon>
        <taxon>Euteleostomi</taxon>
        <taxon>Actinopterygii</taxon>
        <taxon>Neopterygii</taxon>
        <taxon>Teleostei</taxon>
        <taxon>Anguilliformes</taxon>
        <taxon>Anguillidae</taxon>
        <taxon>Anguilla</taxon>
    </lineage>
</organism>
<dbReference type="EMBL" id="GBXM01064587">
    <property type="protein sequence ID" value="JAH43990.1"/>
    <property type="molecule type" value="Transcribed_RNA"/>
</dbReference>
<reference evidence="1" key="2">
    <citation type="journal article" date="2015" name="Fish Shellfish Immunol.">
        <title>Early steps in the European eel (Anguilla anguilla)-Vibrio vulnificus interaction in the gills: Role of the RtxA13 toxin.</title>
        <authorList>
            <person name="Callol A."/>
            <person name="Pajuelo D."/>
            <person name="Ebbesson L."/>
            <person name="Teles M."/>
            <person name="MacKenzie S."/>
            <person name="Amaro C."/>
        </authorList>
    </citation>
    <scope>NUCLEOTIDE SEQUENCE</scope>
</reference>
<name>A0A0E9STM2_ANGAN</name>
<accession>A0A0E9STM2</accession>
<protein>
    <submittedName>
        <fullName evidence="1">Uncharacterized protein</fullName>
    </submittedName>
</protein>
<evidence type="ECO:0000313" key="1">
    <source>
        <dbReference type="EMBL" id="JAH43990.1"/>
    </source>
</evidence>